<proteinExistence type="predicted"/>
<reference evidence="3 4" key="1">
    <citation type="submission" date="2024-06" db="EMBL/GenBank/DDBJ databases">
        <title>The Natural Products Discovery Center: Release of the First 8490 Sequenced Strains for Exploring Actinobacteria Biosynthetic Diversity.</title>
        <authorList>
            <person name="Kalkreuter E."/>
            <person name="Kautsar S.A."/>
            <person name="Yang D."/>
            <person name="Bader C.D."/>
            <person name="Teijaro C.N."/>
            <person name="Fluegel L."/>
            <person name="Davis C.M."/>
            <person name="Simpson J.R."/>
            <person name="Lauterbach L."/>
            <person name="Steele A.D."/>
            <person name="Gui C."/>
            <person name="Meng S."/>
            <person name="Li G."/>
            <person name="Viehrig K."/>
            <person name="Ye F."/>
            <person name="Su P."/>
            <person name="Kiefer A.F."/>
            <person name="Nichols A."/>
            <person name="Cepeda A.J."/>
            <person name="Yan W."/>
            <person name="Fan B."/>
            <person name="Jiang Y."/>
            <person name="Adhikari A."/>
            <person name="Zheng C.-J."/>
            <person name="Schuster L."/>
            <person name="Cowan T.M."/>
            <person name="Smanski M.J."/>
            <person name="Chevrette M.G."/>
            <person name="De Carvalho L.P.S."/>
            <person name="Shen B."/>
        </authorList>
    </citation>
    <scope>NUCLEOTIDE SEQUENCE [LARGE SCALE GENOMIC DNA]</scope>
    <source>
        <strain evidence="3 4">NPDC047833</strain>
    </source>
</reference>
<name>A0ABV3LX66_9ACTN</name>
<evidence type="ECO:0000256" key="1">
    <source>
        <dbReference type="SAM" id="Phobius"/>
    </source>
</evidence>
<protein>
    <submittedName>
        <fullName evidence="3">DUF6199 family natural product biosynthesis protein</fullName>
    </submittedName>
</protein>
<gene>
    <name evidence="3" type="ORF">AB0887_19135</name>
</gene>
<dbReference type="RefSeq" id="WP_359780347.1">
    <property type="nucleotide sequence ID" value="NZ_JBEYRR010000007.1"/>
</dbReference>
<dbReference type="EMBL" id="JBEYRS010000007">
    <property type="protein sequence ID" value="MEW2364040.1"/>
    <property type="molecule type" value="Genomic_DNA"/>
</dbReference>
<dbReference type="Proteomes" id="UP001553843">
    <property type="component" value="Unassembled WGS sequence"/>
</dbReference>
<dbReference type="InterPro" id="IPR045679">
    <property type="entry name" value="DUF6199"/>
</dbReference>
<accession>A0ABV3LX66</accession>
<keyword evidence="1" id="KW-1133">Transmembrane helix</keyword>
<sequence>MFLSLFVVMGLVQVIKPQWLWRMNRPLQAPFVKDYDATEPSHAGYVMMRATGVVMLAAAVTILIVAVR</sequence>
<feature type="transmembrane region" description="Helical" evidence="1">
    <location>
        <begin position="46"/>
        <end position="67"/>
    </location>
</feature>
<feature type="domain" description="DUF6199" evidence="2">
    <location>
        <begin position="3"/>
        <end position="65"/>
    </location>
</feature>
<evidence type="ECO:0000259" key="2">
    <source>
        <dbReference type="Pfam" id="PF19701"/>
    </source>
</evidence>
<dbReference type="Pfam" id="PF19701">
    <property type="entry name" value="DUF6199"/>
    <property type="match status" value="1"/>
</dbReference>
<keyword evidence="1" id="KW-0472">Membrane</keyword>
<comment type="caution">
    <text evidence="3">The sequence shown here is derived from an EMBL/GenBank/DDBJ whole genome shotgun (WGS) entry which is preliminary data.</text>
</comment>
<evidence type="ECO:0000313" key="4">
    <source>
        <dbReference type="Proteomes" id="UP001553843"/>
    </source>
</evidence>
<evidence type="ECO:0000313" key="3">
    <source>
        <dbReference type="EMBL" id="MEW2364040.1"/>
    </source>
</evidence>
<organism evidence="3 4">
    <name type="scientific">Streptomyces huasconensis</name>
    <dbReference type="NCBI Taxonomy" id="1854574"/>
    <lineage>
        <taxon>Bacteria</taxon>
        <taxon>Bacillati</taxon>
        <taxon>Actinomycetota</taxon>
        <taxon>Actinomycetes</taxon>
        <taxon>Kitasatosporales</taxon>
        <taxon>Streptomycetaceae</taxon>
        <taxon>Streptomyces</taxon>
    </lineage>
</organism>
<keyword evidence="1" id="KW-0812">Transmembrane</keyword>
<keyword evidence="4" id="KW-1185">Reference proteome</keyword>